<feature type="transmembrane region" description="Helical" evidence="14">
    <location>
        <begin position="119"/>
        <end position="141"/>
    </location>
</feature>
<keyword evidence="5" id="KW-0762">Sugar transport</keyword>
<dbReference type="NCBIfam" id="NF009553">
    <property type="entry name" value="PRK12997.1-5"/>
    <property type="match status" value="1"/>
</dbReference>
<gene>
    <name evidence="15" type="ORF">SAMN05518683_104162</name>
</gene>
<comment type="similarity">
    <text evidence="11">Belongs to the UlaA family.</text>
</comment>
<dbReference type="GO" id="GO:0005886">
    <property type="term" value="C:plasma membrane"/>
    <property type="evidence" value="ECO:0007669"/>
    <property type="project" value="UniProtKB-SubCell"/>
</dbReference>
<feature type="transmembrane region" description="Helical" evidence="14">
    <location>
        <begin position="349"/>
        <end position="366"/>
    </location>
</feature>
<evidence type="ECO:0000256" key="14">
    <source>
        <dbReference type="SAM" id="Phobius"/>
    </source>
</evidence>
<feature type="transmembrane region" description="Helical" evidence="14">
    <location>
        <begin position="42"/>
        <end position="65"/>
    </location>
</feature>
<keyword evidence="6" id="KW-0598">Phosphotransferase system</keyword>
<organism evidence="15 16">
    <name type="scientific">Salibacterium halotolerans</name>
    <dbReference type="NCBI Taxonomy" id="1884432"/>
    <lineage>
        <taxon>Bacteria</taxon>
        <taxon>Bacillati</taxon>
        <taxon>Bacillota</taxon>
        <taxon>Bacilli</taxon>
        <taxon>Bacillales</taxon>
        <taxon>Bacillaceae</taxon>
    </lineage>
</organism>
<feature type="transmembrane region" description="Helical" evidence="14">
    <location>
        <begin position="12"/>
        <end position="30"/>
    </location>
</feature>
<feature type="transmembrane region" description="Helical" evidence="14">
    <location>
        <begin position="316"/>
        <end position="343"/>
    </location>
</feature>
<keyword evidence="4" id="KW-1003">Cell membrane</keyword>
<sequence>MQIIQFIVNDILGQASIIVALVAMVGLIALKKSPGQIISGTMKTLLGFLVLIAGTEILTGTLGFLGNVFQEGFNIQGTVTDVNAIAGIAQQMVGQETALIMVIAFVVNIIIARFTRLKYIFLTGQASLWMATVFALVGYMGGLRGPLLVISGGLIAGIMAVIMPAIAQPIVRKVTGTDDLALAHYCTFGYIVQAGVAKVVGNKNSSTENFTLPKSFEFMQDTYLSMMVLMVPVYLIPTIVAGPEIASEFTDGTNYLVYAFLQAIQFVAGVYVVLSGVRLLLAEIVPAFRGIAIKIVPNAKPALDCPVLFPYAPNAVIIGFLATTVGTIIGLLFFPLVGLALIIPGMMTNFFAGGTAGIFANAVGGIRGTIIGGLAHGLFITLLPAVFVTVLGGYGIDNVTFSDSDVITIGILLGWFLELF</sequence>
<keyword evidence="16" id="KW-1185">Reference proteome</keyword>
<evidence type="ECO:0000256" key="10">
    <source>
        <dbReference type="ARBA" id="ARBA00037387"/>
    </source>
</evidence>
<accession>A0A1I5PKW6</accession>
<dbReference type="Pfam" id="PF03611">
    <property type="entry name" value="EIIC-GAT"/>
    <property type="match status" value="1"/>
</dbReference>
<dbReference type="NCBIfam" id="NF009551">
    <property type="entry name" value="PRK12997.1-3"/>
    <property type="match status" value="1"/>
</dbReference>
<comment type="function">
    <text evidence="10">The phosphoenolpyruvate-dependent sugar phosphotransferase system (sugar PTS), a major carbohydrate active transport system, catalyzes the phosphorylation of incoming sugar substrates concomitantly with their translocation across the cell membrane. The enzyme II UlaABC PTS system is involved in ascorbate transport.</text>
</comment>
<evidence type="ECO:0000256" key="3">
    <source>
        <dbReference type="ARBA" id="ARBA00022448"/>
    </source>
</evidence>
<evidence type="ECO:0000256" key="8">
    <source>
        <dbReference type="ARBA" id="ARBA00022989"/>
    </source>
</evidence>
<dbReference type="InterPro" id="IPR004703">
    <property type="entry name" value="PTS_sugar-sp_permease"/>
</dbReference>
<name>A0A1I5PKW6_9BACI</name>
<evidence type="ECO:0000256" key="5">
    <source>
        <dbReference type="ARBA" id="ARBA00022597"/>
    </source>
</evidence>
<keyword evidence="9 14" id="KW-0472">Membrane</keyword>
<dbReference type="PANTHER" id="PTHR33843:SF4">
    <property type="entry name" value="ASCORBATE-SPECIFIC PTS SYSTEM EIIC COMPONENT"/>
    <property type="match status" value="1"/>
</dbReference>
<evidence type="ECO:0000256" key="4">
    <source>
        <dbReference type="ARBA" id="ARBA00022475"/>
    </source>
</evidence>
<evidence type="ECO:0000256" key="11">
    <source>
        <dbReference type="ARBA" id="ARBA00038218"/>
    </source>
</evidence>
<dbReference type="STRING" id="1884432.SAMN05518683_104162"/>
<keyword evidence="3" id="KW-0813">Transport</keyword>
<proteinExistence type="inferred from homology"/>
<evidence type="ECO:0000256" key="7">
    <source>
        <dbReference type="ARBA" id="ARBA00022692"/>
    </source>
</evidence>
<dbReference type="EMBL" id="FOXD01000004">
    <property type="protein sequence ID" value="SFP34734.1"/>
    <property type="molecule type" value="Genomic_DNA"/>
</dbReference>
<evidence type="ECO:0000256" key="12">
    <source>
        <dbReference type="ARBA" id="ARBA00039702"/>
    </source>
</evidence>
<dbReference type="GO" id="GO:0009401">
    <property type="term" value="P:phosphoenolpyruvate-dependent sugar phosphotransferase system"/>
    <property type="evidence" value="ECO:0007669"/>
    <property type="project" value="UniProtKB-KW"/>
</dbReference>
<dbReference type="OrthoDB" id="9796178at2"/>
<feature type="transmembrane region" description="Helical" evidence="14">
    <location>
        <begin position="378"/>
        <end position="396"/>
    </location>
</feature>
<comment type="subunit">
    <text evidence="2">Homodimer.</text>
</comment>
<evidence type="ECO:0000256" key="9">
    <source>
        <dbReference type="ARBA" id="ARBA00023136"/>
    </source>
</evidence>
<dbReference type="InterPro" id="IPR051562">
    <property type="entry name" value="Ascorbate-PTS_EIIC"/>
</dbReference>
<evidence type="ECO:0000313" key="15">
    <source>
        <dbReference type="EMBL" id="SFP34734.1"/>
    </source>
</evidence>
<dbReference type="NCBIfam" id="NF006920">
    <property type="entry name" value="PRK09410.1-2"/>
    <property type="match status" value="1"/>
</dbReference>
<dbReference type="RefSeq" id="WP_093335793.1">
    <property type="nucleotide sequence ID" value="NZ_FOXD01000004.1"/>
</dbReference>
<dbReference type="PANTHER" id="PTHR33843">
    <property type="entry name" value="ASCORBATE-SPECIFIC PTS SYSTEM EIIC COMPONENT"/>
    <property type="match status" value="1"/>
</dbReference>
<dbReference type="AlphaFoldDB" id="A0A1I5PKW6"/>
<feature type="transmembrane region" description="Helical" evidence="14">
    <location>
        <begin position="147"/>
        <end position="167"/>
    </location>
</feature>
<dbReference type="Proteomes" id="UP000198892">
    <property type="component" value="Unassembled WGS sequence"/>
</dbReference>
<keyword evidence="7 14" id="KW-0812">Transmembrane</keyword>
<comment type="subcellular location">
    <subcellularLocation>
        <location evidence="1">Cell membrane</location>
        <topology evidence="1">Multi-pass membrane protein</topology>
    </subcellularLocation>
</comment>
<evidence type="ECO:0000313" key="16">
    <source>
        <dbReference type="Proteomes" id="UP000198892"/>
    </source>
</evidence>
<evidence type="ECO:0000256" key="1">
    <source>
        <dbReference type="ARBA" id="ARBA00004651"/>
    </source>
</evidence>
<feature type="transmembrane region" description="Helical" evidence="14">
    <location>
        <begin position="255"/>
        <end position="281"/>
    </location>
</feature>
<evidence type="ECO:0000256" key="6">
    <source>
        <dbReference type="ARBA" id="ARBA00022683"/>
    </source>
</evidence>
<evidence type="ECO:0000256" key="2">
    <source>
        <dbReference type="ARBA" id="ARBA00011738"/>
    </source>
</evidence>
<reference evidence="16" key="1">
    <citation type="submission" date="2016-10" db="EMBL/GenBank/DDBJ databases">
        <authorList>
            <person name="Varghese N."/>
            <person name="Submissions S."/>
        </authorList>
    </citation>
    <scope>NUCLEOTIDE SEQUENCE [LARGE SCALE GENOMIC DNA]</scope>
    <source>
        <strain evidence="16">S7</strain>
    </source>
</reference>
<protein>
    <recommendedName>
        <fullName evidence="12">Ascorbate-specific PTS system EIIC component</fullName>
    </recommendedName>
    <alternativeName>
        <fullName evidence="13">Ascorbate-specific permease IIC component UlaA</fullName>
    </alternativeName>
</protein>
<keyword evidence="8 14" id="KW-1133">Transmembrane helix</keyword>
<evidence type="ECO:0000256" key="13">
    <source>
        <dbReference type="ARBA" id="ARBA00042859"/>
    </source>
</evidence>
<feature type="transmembrane region" description="Helical" evidence="14">
    <location>
        <begin position="223"/>
        <end position="243"/>
    </location>
</feature>